<reference evidence="2 3" key="1">
    <citation type="submission" date="2020-05" db="EMBL/GenBank/DDBJ databases">
        <title>Distinct polysaccharide utilization as determinants for interspecies competition between intestinal Prevotella spp.</title>
        <authorList>
            <person name="Galvez E.J.C."/>
            <person name="Iljazovic A."/>
            <person name="Strowig T."/>
        </authorList>
    </citation>
    <scope>NUCLEOTIDE SEQUENCE [LARGE SCALE GENOMIC DNA]</scope>
    <source>
        <strain evidence="2 3">PMUR</strain>
    </source>
</reference>
<evidence type="ECO:0000259" key="1">
    <source>
        <dbReference type="Pfam" id="PF17127"/>
    </source>
</evidence>
<evidence type="ECO:0000313" key="2">
    <source>
        <dbReference type="EMBL" id="NPD92556.1"/>
    </source>
</evidence>
<proteinExistence type="predicted"/>
<dbReference type="Pfam" id="PF17127">
    <property type="entry name" value="DUF5106"/>
    <property type="match status" value="1"/>
</dbReference>
<name>A0ABX2AMW4_9BACT</name>
<evidence type="ECO:0000313" key="3">
    <source>
        <dbReference type="Proteomes" id="UP000714420"/>
    </source>
</evidence>
<organism evidence="2 3">
    <name type="scientific">Xylanibacter muris</name>
    <dbReference type="NCBI Taxonomy" id="2736290"/>
    <lineage>
        <taxon>Bacteria</taxon>
        <taxon>Pseudomonadati</taxon>
        <taxon>Bacteroidota</taxon>
        <taxon>Bacteroidia</taxon>
        <taxon>Bacteroidales</taxon>
        <taxon>Prevotellaceae</taxon>
        <taxon>Xylanibacter</taxon>
    </lineage>
</organism>
<dbReference type="Gene3D" id="3.40.30.10">
    <property type="entry name" value="Glutaredoxin"/>
    <property type="match status" value="1"/>
</dbReference>
<sequence>MRLAEIILIFSSMFLQPVAARCGEALGESATAVSGTAVADSSFSVDELPLPSVPSSLTVPSARAAYIVEHFWDGLDFRDTLRSRSRVFMERSFSTYASLFPHARAEALPPAISGLMMRASADKAAYRLLCVVAEKYLYEKGSPVYNEECFMMFLEEMSNLPAGGEAVMSRASFLLEAARKNRRGTVAADFAYTTRNGGRHTFHATPGDTLLLMFYDPDCRHCMETVGRLDGSVVFCNAVATGRLTVLAVCVDTSDSRWRSTVDSMPDGWIVANDASGIPSTGLYDLPSMPVMYLIGKEKRVIAKEISAKEIIEFLE</sequence>
<protein>
    <submittedName>
        <fullName evidence="2">DUF5106 domain-containing protein</fullName>
    </submittedName>
</protein>
<dbReference type="RefSeq" id="WP_172275885.1">
    <property type="nucleotide sequence ID" value="NZ_CASGMU010000013.1"/>
</dbReference>
<accession>A0ABX2AMW4</accession>
<comment type="caution">
    <text evidence="2">The sequence shown here is derived from an EMBL/GenBank/DDBJ whole genome shotgun (WGS) entry which is preliminary data.</text>
</comment>
<dbReference type="SUPFAM" id="SSF52833">
    <property type="entry name" value="Thioredoxin-like"/>
    <property type="match status" value="1"/>
</dbReference>
<feature type="domain" description="DUF5106" evidence="1">
    <location>
        <begin position="41"/>
        <end position="181"/>
    </location>
</feature>
<dbReference type="Proteomes" id="UP000714420">
    <property type="component" value="Unassembled WGS sequence"/>
</dbReference>
<dbReference type="InterPro" id="IPR033395">
    <property type="entry name" value="DUF5106"/>
</dbReference>
<dbReference type="InterPro" id="IPR036249">
    <property type="entry name" value="Thioredoxin-like_sf"/>
</dbReference>
<keyword evidence="3" id="KW-1185">Reference proteome</keyword>
<dbReference type="EMBL" id="JABKKF010000009">
    <property type="protein sequence ID" value="NPD92556.1"/>
    <property type="molecule type" value="Genomic_DNA"/>
</dbReference>
<gene>
    <name evidence="2" type="ORF">HPS56_09430</name>
</gene>